<keyword evidence="6" id="KW-0346">Stress response</keyword>
<evidence type="ECO:0000256" key="3">
    <source>
        <dbReference type="ARBA" id="ARBA00022759"/>
    </source>
</evidence>
<evidence type="ECO:0000256" key="1">
    <source>
        <dbReference type="ARBA" id="ARBA00022649"/>
    </source>
</evidence>
<dbReference type="InterPro" id="IPR012933">
    <property type="entry name" value="HicA_mRNA_interferase"/>
</dbReference>
<evidence type="ECO:0000313" key="7">
    <source>
        <dbReference type="EMBL" id="GAI10828.1"/>
    </source>
</evidence>
<evidence type="ECO:0000256" key="4">
    <source>
        <dbReference type="ARBA" id="ARBA00022801"/>
    </source>
</evidence>
<dbReference type="InterPro" id="IPR038570">
    <property type="entry name" value="HicA_sf"/>
</dbReference>
<dbReference type="EMBL" id="BARV01005077">
    <property type="protein sequence ID" value="GAI10828.1"/>
    <property type="molecule type" value="Genomic_DNA"/>
</dbReference>
<evidence type="ECO:0000256" key="2">
    <source>
        <dbReference type="ARBA" id="ARBA00022722"/>
    </source>
</evidence>
<dbReference type="SUPFAM" id="SSF54786">
    <property type="entry name" value="YcfA/nrd intein domain"/>
    <property type="match status" value="1"/>
</dbReference>
<dbReference type="AlphaFoldDB" id="X1KVV6"/>
<dbReference type="GO" id="GO:0004519">
    <property type="term" value="F:endonuclease activity"/>
    <property type="evidence" value="ECO:0007669"/>
    <property type="project" value="UniProtKB-KW"/>
</dbReference>
<keyword evidence="4" id="KW-0378">Hydrolase</keyword>
<keyword evidence="5" id="KW-0694">RNA-binding</keyword>
<dbReference type="Gene3D" id="3.30.920.30">
    <property type="entry name" value="Hypothetical protein"/>
    <property type="match status" value="1"/>
</dbReference>
<gene>
    <name evidence="7" type="ORF">S06H3_10785</name>
</gene>
<keyword evidence="1" id="KW-1277">Toxin-antitoxin system</keyword>
<name>X1KVV6_9ZZZZ</name>
<evidence type="ECO:0000256" key="5">
    <source>
        <dbReference type="ARBA" id="ARBA00022884"/>
    </source>
</evidence>
<evidence type="ECO:0008006" key="8">
    <source>
        <dbReference type="Google" id="ProtNLM"/>
    </source>
</evidence>
<dbReference type="GO" id="GO:0003729">
    <property type="term" value="F:mRNA binding"/>
    <property type="evidence" value="ECO:0007669"/>
    <property type="project" value="InterPro"/>
</dbReference>
<evidence type="ECO:0000256" key="6">
    <source>
        <dbReference type="ARBA" id="ARBA00023016"/>
    </source>
</evidence>
<sequence length="72" mass="8355">MPKLSPLSFHEFIKKLKKFGFKGPYSGGRHLYMIKDSLRLTLPNPHRKGVSVDLLIKILNHAGITREKWLKK</sequence>
<dbReference type="GO" id="GO:0016787">
    <property type="term" value="F:hydrolase activity"/>
    <property type="evidence" value="ECO:0007669"/>
    <property type="project" value="UniProtKB-KW"/>
</dbReference>
<protein>
    <recommendedName>
        <fullName evidence="8">Type II toxin-antitoxin system HicA family toxin</fullName>
    </recommendedName>
</protein>
<dbReference type="Pfam" id="PF07927">
    <property type="entry name" value="HicA_toxin"/>
    <property type="match status" value="1"/>
</dbReference>
<comment type="caution">
    <text evidence="7">The sequence shown here is derived from an EMBL/GenBank/DDBJ whole genome shotgun (WGS) entry which is preliminary data.</text>
</comment>
<keyword evidence="3" id="KW-0255">Endonuclease</keyword>
<accession>X1KVV6</accession>
<reference evidence="7" key="1">
    <citation type="journal article" date="2014" name="Front. Microbiol.">
        <title>High frequency of phylogenetically diverse reductive dehalogenase-homologous genes in deep subseafloor sedimentary metagenomes.</title>
        <authorList>
            <person name="Kawai M."/>
            <person name="Futagami T."/>
            <person name="Toyoda A."/>
            <person name="Takaki Y."/>
            <person name="Nishi S."/>
            <person name="Hori S."/>
            <person name="Arai W."/>
            <person name="Tsubouchi T."/>
            <person name="Morono Y."/>
            <person name="Uchiyama I."/>
            <person name="Ito T."/>
            <person name="Fujiyama A."/>
            <person name="Inagaki F."/>
            <person name="Takami H."/>
        </authorList>
    </citation>
    <scope>NUCLEOTIDE SEQUENCE</scope>
    <source>
        <strain evidence="7">Expedition CK06-06</strain>
    </source>
</reference>
<organism evidence="7">
    <name type="scientific">marine sediment metagenome</name>
    <dbReference type="NCBI Taxonomy" id="412755"/>
    <lineage>
        <taxon>unclassified sequences</taxon>
        <taxon>metagenomes</taxon>
        <taxon>ecological metagenomes</taxon>
    </lineage>
</organism>
<keyword evidence="2" id="KW-0540">Nuclease</keyword>
<proteinExistence type="predicted"/>